<gene>
    <name evidence="1" type="ORF">R6Y95_02675</name>
</gene>
<organism evidence="1 2">
    <name type="scientific">Methanoculleus palmolei</name>
    <dbReference type="NCBI Taxonomy" id="72612"/>
    <lineage>
        <taxon>Archaea</taxon>
        <taxon>Methanobacteriati</taxon>
        <taxon>Methanobacteriota</taxon>
        <taxon>Stenosarchaea group</taxon>
        <taxon>Methanomicrobia</taxon>
        <taxon>Methanomicrobiales</taxon>
        <taxon>Methanomicrobiaceae</taxon>
        <taxon>Methanoculleus</taxon>
    </lineage>
</organism>
<accession>A0ABD8AAY4</accession>
<dbReference type="EMBL" id="CP137641">
    <property type="protein sequence ID" value="WOX56250.1"/>
    <property type="molecule type" value="Genomic_DNA"/>
</dbReference>
<evidence type="ECO:0000313" key="1">
    <source>
        <dbReference type="EMBL" id="WOX56250.1"/>
    </source>
</evidence>
<dbReference type="Proteomes" id="UP001626603">
    <property type="component" value="Chromosome"/>
</dbReference>
<proteinExistence type="predicted"/>
<sequence length="76" mass="8137">MTGLGWNTFTVTCTNRNYGLFDPARASFTLTVRDAAGRPYSESVTLDRGGTKTLSVSFAAEEAGKGEFQIAAANIR</sequence>
<protein>
    <submittedName>
        <fullName evidence="1">Uncharacterized protein</fullName>
    </submittedName>
</protein>
<evidence type="ECO:0000313" key="2">
    <source>
        <dbReference type="Proteomes" id="UP001626603"/>
    </source>
</evidence>
<name>A0ABD8AAY4_9EURY</name>
<keyword evidence="2" id="KW-1185">Reference proteome</keyword>
<reference evidence="1 2" key="1">
    <citation type="submission" date="2023-10" db="EMBL/GenBank/DDBJ databases">
        <title>The complete genome sequence of Methanoculleus palmolei DSM 4273.</title>
        <authorList>
            <person name="Lai S.-J."/>
            <person name="You Y.-T."/>
            <person name="Chen S.-C."/>
        </authorList>
    </citation>
    <scope>NUCLEOTIDE SEQUENCE [LARGE SCALE GENOMIC DNA]</scope>
    <source>
        <strain evidence="1 2">DSM 4273</strain>
    </source>
</reference>
<dbReference type="AlphaFoldDB" id="A0ABD8AAY4"/>